<gene>
    <name evidence="1" type="ORF">E2C01_099535</name>
</gene>
<keyword evidence="2" id="KW-1185">Reference proteome</keyword>
<dbReference type="AlphaFoldDB" id="A0A5B7KF83"/>
<dbReference type="Proteomes" id="UP000324222">
    <property type="component" value="Unassembled WGS sequence"/>
</dbReference>
<organism evidence="1 2">
    <name type="scientific">Portunus trituberculatus</name>
    <name type="common">Swimming crab</name>
    <name type="synonym">Neptunus trituberculatus</name>
    <dbReference type="NCBI Taxonomy" id="210409"/>
    <lineage>
        <taxon>Eukaryota</taxon>
        <taxon>Metazoa</taxon>
        <taxon>Ecdysozoa</taxon>
        <taxon>Arthropoda</taxon>
        <taxon>Crustacea</taxon>
        <taxon>Multicrustacea</taxon>
        <taxon>Malacostraca</taxon>
        <taxon>Eumalacostraca</taxon>
        <taxon>Eucarida</taxon>
        <taxon>Decapoda</taxon>
        <taxon>Pleocyemata</taxon>
        <taxon>Brachyura</taxon>
        <taxon>Eubrachyura</taxon>
        <taxon>Portunoidea</taxon>
        <taxon>Portunidae</taxon>
        <taxon>Portuninae</taxon>
        <taxon>Portunus</taxon>
    </lineage>
</organism>
<proteinExistence type="predicted"/>
<protein>
    <submittedName>
        <fullName evidence="1">Uncharacterized protein</fullName>
    </submittedName>
</protein>
<name>A0A5B7KF83_PORTR</name>
<reference evidence="1 2" key="1">
    <citation type="submission" date="2019-05" db="EMBL/GenBank/DDBJ databases">
        <title>Another draft genome of Portunus trituberculatus and its Hox gene families provides insights of decapod evolution.</title>
        <authorList>
            <person name="Jeong J.-H."/>
            <person name="Song I."/>
            <person name="Kim S."/>
            <person name="Choi T."/>
            <person name="Kim D."/>
            <person name="Ryu S."/>
            <person name="Kim W."/>
        </authorList>
    </citation>
    <scope>NUCLEOTIDE SEQUENCE [LARGE SCALE GENOMIC DNA]</scope>
    <source>
        <tissue evidence="1">Muscle</tissue>
    </source>
</reference>
<evidence type="ECO:0000313" key="2">
    <source>
        <dbReference type="Proteomes" id="UP000324222"/>
    </source>
</evidence>
<comment type="caution">
    <text evidence="1">The sequence shown here is derived from an EMBL/GenBank/DDBJ whole genome shotgun (WGS) entry which is preliminary data.</text>
</comment>
<evidence type="ECO:0000313" key="1">
    <source>
        <dbReference type="EMBL" id="MPD03878.1"/>
    </source>
</evidence>
<accession>A0A5B7KF83</accession>
<dbReference type="EMBL" id="VSRR010138360">
    <property type="protein sequence ID" value="MPD03878.1"/>
    <property type="molecule type" value="Genomic_DNA"/>
</dbReference>
<sequence>MKALGKYSQVIIGLPYHLVSHRYTPLRWCCELQGTATLSHSGCAVKGPKDTAVTALAPIQEH</sequence>